<name>A0A7Y9J2R4_9ACTN</name>
<reference evidence="5 6" key="1">
    <citation type="submission" date="2020-07" db="EMBL/GenBank/DDBJ databases">
        <title>Sequencing the genomes of 1000 actinobacteria strains.</title>
        <authorList>
            <person name="Klenk H.-P."/>
        </authorList>
    </citation>
    <scope>NUCLEOTIDE SEQUENCE [LARGE SCALE GENOMIC DNA]</scope>
    <source>
        <strain evidence="5 6">DSM 7487</strain>
    </source>
</reference>
<dbReference type="SUPFAM" id="SSF53448">
    <property type="entry name" value="Nucleotide-diphospho-sugar transferases"/>
    <property type="match status" value="1"/>
</dbReference>
<evidence type="ECO:0000256" key="1">
    <source>
        <dbReference type="ARBA" id="ARBA00006739"/>
    </source>
</evidence>
<comment type="similarity">
    <text evidence="1">Belongs to the glycosyltransferase 2 family.</text>
</comment>
<evidence type="ECO:0000256" key="2">
    <source>
        <dbReference type="ARBA" id="ARBA00022676"/>
    </source>
</evidence>
<protein>
    <submittedName>
        <fullName evidence="5">Glycosyltransferase involved in cell wall biosynthesis</fullName>
    </submittedName>
</protein>
<keyword evidence="3 5" id="KW-0808">Transferase</keyword>
<dbReference type="PANTHER" id="PTHR43685:SF5">
    <property type="entry name" value="GLYCOSYLTRANSFERASE EPSE-RELATED"/>
    <property type="match status" value="1"/>
</dbReference>
<evidence type="ECO:0000259" key="4">
    <source>
        <dbReference type="Pfam" id="PF00535"/>
    </source>
</evidence>
<gene>
    <name evidence="5" type="ORF">BJ968_003980</name>
</gene>
<evidence type="ECO:0000313" key="5">
    <source>
        <dbReference type="EMBL" id="NYD24440.1"/>
    </source>
</evidence>
<keyword evidence="2" id="KW-0328">Glycosyltransferase</keyword>
<dbReference type="InterPro" id="IPR029044">
    <property type="entry name" value="Nucleotide-diphossugar_trans"/>
</dbReference>
<comment type="caution">
    <text evidence="5">The sequence shown here is derived from an EMBL/GenBank/DDBJ whole genome shotgun (WGS) entry which is preliminary data.</text>
</comment>
<dbReference type="InterPro" id="IPR001173">
    <property type="entry name" value="Glyco_trans_2-like"/>
</dbReference>
<sequence>MTGGVAVGGRWPYLAPAGVEVTRPDRLTVGVLVTACNVAEHLPQALASIAAQTRAPEQVVVCDDASDDDVAAAVAPFADRVELVRRAVRGGEGAAKNTALAALVTDLVVVLDGDDTMSPHRLEAVAQVAEVRPDLAIVTTAWEEFGPAADGSWSLADHFPVQDQRTQILRWNFLPAPALRRRELLAAGGFAEDLRYGPDWECYARMFLRGARAGLVPSPLYGYRRWNGQQTADRDRVLRGRVEVVRRIAAQDLLTDADRRTLRGTLAGARYDRWVARLPQADRREAAALLTGAGTSVRRRVLAGAGLIHPPLAAVLAQRVAPGRRVGAR</sequence>
<dbReference type="EMBL" id="JACCBB010000001">
    <property type="protein sequence ID" value="NYD24440.1"/>
    <property type="molecule type" value="Genomic_DNA"/>
</dbReference>
<evidence type="ECO:0000256" key="3">
    <source>
        <dbReference type="ARBA" id="ARBA00022679"/>
    </source>
</evidence>
<dbReference type="Pfam" id="PF00535">
    <property type="entry name" value="Glycos_transf_2"/>
    <property type="match status" value="1"/>
</dbReference>
<proteinExistence type="inferred from homology"/>
<feature type="domain" description="Glycosyltransferase 2-like" evidence="4">
    <location>
        <begin position="31"/>
        <end position="184"/>
    </location>
</feature>
<dbReference type="PANTHER" id="PTHR43685">
    <property type="entry name" value="GLYCOSYLTRANSFERASE"/>
    <property type="match status" value="1"/>
</dbReference>
<dbReference type="InterPro" id="IPR050834">
    <property type="entry name" value="Glycosyltransf_2"/>
</dbReference>
<dbReference type="Proteomes" id="UP000521922">
    <property type="component" value="Unassembled WGS sequence"/>
</dbReference>
<keyword evidence="6" id="KW-1185">Reference proteome</keyword>
<evidence type="ECO:0000313" key="6">
    <source>
        <dbReference type="Proteomes" id="UP000521922"/>
    </source>
</evidence>
<dbReference type="Gene3D" id="3.90.550.10">
    <property type="entry name" value="Spore Coat Polysaccharide Biosynthesis Protein SpsA, Chain A"/>
    <property type="match status" value="1"/>
</dbReference>
<organism evidence="5 6">
    <name type="scientific">Kineococcus aurantiacus</name>
    <dbReference type="NCBI Taxonomy" id="37633"/>
    <lineage>
        <taxon>Bacteria</taxon>
        <taxon>Bacillati</taxon>
        <taxon>Actinomycetota</taxon>
        <taxon>Actinomycetes</taxon>
        <taxon>Kineosporiales</taxon>
        <taxon>Kineosporiaceae</taxon>
        <taxon>Kineococcus</taxon>
    </lineage>
</organism>
<dbReference type="AlphaFoldDB" id="A0A7Y9J2R4"/>
<dbReference type="GO" id="GO:0016757">
    <property type="term" value="F:glycosyltransferase activity"/>
    <property type="evidence" value="ECO:0007669"/>
    <property type="project" value="UniProtKB-KW"/>
</dbReference>
<accession>A0A7Y9J2R4</accession>